<evidence type="ECO:0000256" key="1">
    <source>
        <dbReference type="ARBA" id="ARBA00004167"/>
    </source>
</evidence>
<comment type="similarity">
    <text evidence="9">Belongs to the TatB family.</text>
</comment>
<evidence type="ECO:0000313" key="11">
    <source>
        <dbReference type="EMBL" id="QTC93244.1"/>
    </source>
</evidence>
<evidence type="ECO:0000256" key="6">
    <source>
        <dbReference type="ARBA" id="ARBA00022989"/>
    </source>
</evidence>
<keyword evidence="7 9" id="KW-0811">Translocation</keyword>
<dbReference type="KEGG" id="bgoe:IFJ75_07135"/>
<evidence type="ECO:0000256" key="3">
    <source>
        <dbReference type="ARBA" id="ARBA00022475"/>
    </source>
</evidence>
<dbReference type="Proteomes" id="UP000663918">
    <property type="component" value="Chromosome"/>
</dbReference>
<keyword evidence="4 9" id="KW-0812">Transmembrane</keyword>
<dbReference type="HAMAP" id="MF_00237">
    <property type="entry name" value="TatB"/>
    <property type="match status" value="1"/>
</dbReference>
<proteinExistence type="inferred from homology"/>
<dbReference type="NCBIfam" id="TIGR01410">
    <property type="entry name" value="tatB"/>
    <property type="match status" value="1"/>
</dbReference>
<evidence type="ECO:0000256" key="7">
    <source>
        <dbReference type="ARBA" id="ARBA00023010"/>
    </source>
</evidence>
<evidence type="ECO:0000256" key="5">
    <source>
        <dbReference type="ARBA" id="ARBA00022927"/>
    </source>
</evidence>
<feature type="compositionally biased region" description="Low complexity" evidence="10">
    <location>
        <begin position="159"/>
        <end position="180"/>
    </location>
</feature>
<dbReference type="GO" id="GO:0008320">
    <property type="term" value="F:protein transmembrane transporter activity"/>
    <property type="evidence" value="ECO:0007669"/>
    <property type="project" value="UniProtKB-UniRule"/>
</dbReference>
<comment type="function">
    <text evidence="9">Part of the twin-arginine translocation (Tat) system that transports large folded proteins containing a characteristic twin-arginine motif in their signal peptide across membranes. Together with TatC, TatB is part of a receptor directly interacting with Tat signal peptides. TatB may form an oligomeric binding site that transiently accommodates folded Tat precursor proteins before their translocation.</text>
</comment>
<evidence type="ECO:0000256" key="2">
    <source>
        <dbReference type="ARBA" id="ARBA00022448"/>
    </source>
</evidence>
<gene>
    <name evidence="9 11" type="primary">tatB</name>
    <name evidence="11" type="ORF">IFJ75_07135</name>
</gene>
<dbReference type="GO" id="GO:0033281">
    <property type="term" value="C:TAT protein transport complex"/>
    <property type="evidence" value="ECO:0007669"/>
    <property type="project" value="UniProtKB-UniRule"/>
</dbReference>
<keyword evidence="6 9" id="KW-1133">Transmembrane helix</keyword>
<dbReference type="PRINTS" id="PR01506">
    <property type="entry name" value="TATBPROTEIN"/>
</dbReference>
<keyword evidence="5 9" id="KW-0653">Protein transport</keyword>
<dbReference type="Gene3D" id="1.20.5.3310">
    <property type="match status" value="1"/>
</dbReference>
<dbReference type="PANTHER" id="PTHR33162">
    <property type="entry name" value="SEC-INDEPENDENT PROTEIN TRANSLOCASE PROTEIN TATA, CHLOROPLASTIC"/>
    <property type="match status" value="1"/>
</dbReference>
<comment type="subcellular location">
    <subcellularLocation>
        <location evidence="9">Cell membrane</location>
        <topology evidence="9">Single-pass membrane protein</topology>
    </subcellularLocation>
    <subcellularLocation>
        <location evidence="1">Membrane</location>
        <topology evidence="1">Single-pass membrane protein</topology>
    </subcellularLocation>
</comment>
<dbReference type="PANTHER" id="PTHR33162:SF1">
    <property type="entry name" value="SEC-INDEPENDENT PROTEIN TRANSLOCASE PROTEIN TATA, CHLOROPLASTIC"/>
    <property type="match status" value="1"/>
</dbReference>
<keyword evidence="12" id="KW-1185">Reference proteome</keyword>
<keyword evidence="3 9" id="KW-1003">Cell membrane</keyword>
<dbReference type="InterPro" id="IPR003369">
    <property type="entry name" value="TatA/B/E"/>
</dbReference>
<name>A0A975C6B3_9CAUL</name>
<organism evidence="11 12">
    <name type="scientific">Brevundimonas goettingensis</name>
    <dbReference type="NCBI Taxonomy" id="2774190"/>
    <lineage>
        <taxon>Bacteria</taxon>
        <taxon>Pseudomonadati</taxon>
        <taxon>Pseudomonadota</taxon>
        <taxon>Alphaproteobacteria</taxon>
        <taxon>Caulobacterales</taxon>
        <taxon>Caulobacteraceae</taxon>
        <taxon>Brevundimonas</taxon>
    </lineage>
</organism>
<evidence type="ECO:0000256" key="9">
    <source>
        <dbReference type="HAMAP-Rule" id="MF_00237"/>
    </source>
</evidence>
<dbReference type="GO" id="GO:0043953">
    <property type="term" value="P:protein transport by the Tat complex"/>
    <property type="evidence" value="ECO:0007669"/>
    <property type="project" value="UniProtKB-UniRule"/>
</dbReference>
<reference evidence="11" key="1">
    <citation type="submission" date="2020-09" db="EMBL/GenBank/DDBJ databases">
        <title>Brevundimonas sp. LVF2 isolated from a puddle in Goettingen, Germany.</title>
        <authorList>
            <person name="Friedrich I."/>
            <person name="Klassen A."/>
            <person name="Hannes N."/>
            <person name="Schneider D."/>
            <person name="Hertel R."/>
            <person name="Daniel R."/>
        </authorList>
    </citation>
    <scope>NUCLEOTIDE SEQUENCE</scope>
    <source>
        <strain evidence="11">LVF2</strain>
    </source>
</reference>
<sequence length="195" mass="20552">MGPGIGGSEWFIIGLVALLVVGPERLPGLLRQLGKMVAKARGMANEFRASFDEMARQSELDELRKEVEALRTGQNSPVRLGADADAAFKGIKDEFDKPLFVDTPAVAPVVPETVAEPVMAPSASEWPDGEPVMMPVATPPLAEAEPVPQKTPAKRKAAAKPAAKTSTKAPATKATAAKPAPKAKARAPRNSKLDL</sequence>
<feature type="region of interest" description="Disordered" evidence="10">
    <location>
        <begin position="121"/>
        <end position="195"/>
    </location>
</feature>
<dbReference type="Pfam" id="PF02416">
    <property type="entry name" value="TatA_B_E"/>
    <property type="match status" value="1"/>
</dbReference>
<accession>A0A975C6B3</accession>
<dbReference type="EMBL" id="CP062222">
    <property type="protein sequence ID" value="QTC93244.1"/>
    <property type="molecule type" value="Genomic_DNA"/>
</dbReference>
<evidence type="ECO:0000256" key="10">
    <source>
        <dbReference type="SAM" id="MobiDB-lite"/>
    </source>
</evidence>
<dbReference type="AlphaFoldDB" id="A0A975C6B3"/>
<dbReference type="InterPro" id="IPR018448">
    <property type="entry name" value="TatB"/>
</dbReference>
<evidence type="ECO:0000256" key="4">
    <source>
        <dbReference type="ARBA" id="ARBA00022692"/>
    </source>
</evidence>
<keyword evidence="8 9" id="KW-0472">Membrane</keyword>
<protein>
    <recommendedName>
        <fullName evidence="9">Sec-independent protein translocase protein TatB</fullName>
    </recommendedName>
</protein>
<keyword evidence="2 9" id="KW-0813">Transport</keyword>
<comment type="subunit">
    <text evidence="9">The Tat system comprises two distinct complexes: a TatABC complex, containing multiple copies of TatA, TatB and TatC subunits, and a separate TatA complex, containing only TatA subunits. Substrates initially bind to the TatABC complex, which probably triggers association of the separate TatA complex to form the active translocon.</text>
</comment>
<evidence type="ECO:0000313" key="12">
    <source>
        <dbReference type="Proteomes" id="UP000663918"/>
    </source>
</evidence>
<evidence type="ECO:0000256" key="8">
    <source>
        <dbReference type="ARBA" id="ARBA00023136"/>
    </source>
</evidence>